<feature type="region of interest" description="Disordered" evidence="1">
    <location>
        <begin position="1"/>
        <end position="27"/>
    </location>
</feature>
<keyword evidence="2" id="KW-1185">Reference proteome</keyword>
<accession>A0A914RUC0</accession>
<evidence type="ECO:0000313" key="3">
    <source>
        <dbReference type="WBParaSite" id="PEQ_0000844301-mRNA-1"/>
    </source>
</evidence>
<dbReference type="Proteomes" id="UP000887564">
    <property type="component" value="Unplaced"/>
</dbReference>
<dbReference type="WBParaSite" id="PEQ_0000844301-mRNA-1">
    <property type="protein sequence ID" value="PEQ_0000844301-mRNA-1"/>
    <property type="gene ID" value="PEQ_0000844301"/>
</dbReference>
<feature type="compositionally biased region" description="Polar residues" evidence="1">
    <location>
        <begin position="48"/>
        <end position="60"/>
    </location>
</feature>
<sequence length="185" mass="21719">MTKRRVCENNEKRRKRRKEPRPHPSYRLNKRYWDDIRAGRRVHDGPSFQPQQRSAPVNRGNTVNSFAGTLMPKTEPEDIIDVTSFDDENIKAFVNPIEKQECEIQTAQVRPRESDFVVDEIADEMFKELIGSKRSKGREKLFLAVMNLALKEVRCIVRFMSCLEWDAAAPFTPHILKFPHLPYLY</sequence>
<reference evidence="3" key="1">
    <citation type="submission" date="2022-11" db="UniProtKB">
        <authorList>
            <consortium name="WormBaseParasite"/>
        </authorList>
    </citation>
    <scope>IDENTIFICATION</scope>
</reference>
<evidence type="ECO:0000256" key="1">
    <source>
        <dbReference type="SAM" id="MobiDB-lite"/>
    </source>
</evidence>
<feature type="compositionally biased region" description="Basic and acidic residues" evidence="1">
    <location>
        <begin position="1"/>
        <end position="11"/>
    </location>
</feature>
<name>A0A914RUC0_PAREQ</name>
<proteinExistence type="predicted"/>
<dbReference type="AlphaFoldDB" id="A0A914RUC0"/>
<protein>
    <submittedName>
        <fullName evidence="3">Uncharacterized protein</fullName>
    </submittedName>
</protein>
<evidence type="ECO:0000313" key="2">
    <source>
        <dbReference type="Proteomes" id="UP000887564"/>
    </source>
</evidence>
<feature type="region of interest" description="Disordered" evidence="1">
    <location>
        <begin position="41"/>
        <end position="60"/>
    </location>
</feature>
<organism evidence="2 3">
    <name type="scientific">Parascaris equorum</name>
    <name type="common">Equine roundworm</name>
    <dbReference type="NCBI Taxonomy" id="6256"/>
    <lineage>
        <taxon>Eukaryota</taxon>
        <taxon>Metazoa</taxon>
        <taxon>Ecdysozoa</taxon>
        <taxon>Nematoda</taxon>
        <taxon>Chromadorea</taxon>
        <taxon>Rhabditida</taxon>
        <taxon>Spirurina</taxon>
        <taxon>Ascaridomorpha</taxon>
        <taxon>Ascaridoidea</taxon>
        <taxon>Ascarididae</taxon>
        <taxon>Parascaris</taxon>
    </lineage>
</organism>